<organism evidence="12 13">
    <name type="scientific">Natronosalvus hydrolyticus</name>
    <dbReference type="NCBI Taxonomy" id="2979988"/>
    <lineage>
        <taxon>Archaea</taxon>
        <taxon>Methanobacteriati</taxon>
        <taxon>Methanobacteriota</taxon>
        <taxon>Stenosarchaea group</taxon>
        <taxon>Halobacteria</taxon>
        <taxon>Halobacteriales</taxon>
        <taxon>Natrialbaceae</taxon>
        <taxon>Natronosalvus</taxon>
    </lineage>
</organism>
<proteinExistence type="predicted"/>
<dbReference type="SMART" id="SM00387">
    <property type="entry name" value="HATPase_c"/>
    <property type="match status" value="1"/>
</dbReference>
<evidence type="ECO:0000256" key="1">
    <source>
        <dbReference type="ARBA" id="ARBA00000085"/>
    </source>
</evidence>
<dbReference type="SUPFAM" id="SSF55874">
    <property type="entry name" value="ATPase domain of HSP90 chaperone/DNA topoisomerase II/histidine kinase"/>
    <property type="match status" value="1"/>
</dbReference>
<feature type="domain" description="Histidine kinase" evidence="11">
    <location>
        <begin position="412"/>
        <end position="625"/>
    </location>
</feature>
<dbReference type="Gene3D" id="1.10.287.130">
    <property type="match status" value="1"/>
</dbReference>
<evidence type="ECO:0000259" key="11">
    <source>
        <dbReference type="PROSITE" id="PS50109"/>
    </source>
</evidence>
<dbReference type="Gene3D" id="3.30.565.10">
    <property type="entry name" value="Histidine kinase-like ATPase, C-terminal domain"/>
    <property type="match status" value="1"/>
</dbReference>
<dbReference type="InterPro" id="IPR003661">
    <property type="entry name" value="HisK_dim/P_dom"/>
</dbReference>
<evidence type="ECO:0000256" key="9">
    <source>
        <dbReference type="SAM" id="MobiDB-lite"/>
    </source>
</evidence>
<feature type="transmembrane region" description="Helical" evidence="10">
    <location>
        <begin position="76"/>
        <end position="95"/>
    </location>
</feature>
<dbReference type="CDD" id="cd00082">
    <property type="entry name" value="HisKA"/>
    <property type="match status" value="1"/>
</dbReference>
<evidence type="ECO:0000256" key="2">
    <source>
        <dbReference type="ARBA" id="ARBA00012438"/>
    </source>
</evidence>
<dbReference type="GO" id="GO:0000155">
    <property type="term" value="F:phosphorelay sensor kinase activity"/>
    <property type="evidence" value="ECO:0007669"/>
    <property type="project" value="InterPro"/>
</dbReference>
<dbReference type="InterPro" id="IPR050351">
    <property type="entry name" value="BphY/WalK/GraS-like"/>
</dbReference>
<dbReference type="InterPro" id="IPR031621">
    <property type="entry name" value="HisKA_7TM"/>
</dbReference>
<evidence type="ECO:0000256" key="3">
    <source>
        <dbReference type="ARBA" id="ARBA00022553"/>
    </source>
</evidence>
<dbReference type="FunFam" id="3.30.565.10:FF:000006">
    <property type="entry name" value="Sensor histidine kinase WalK"/>
    <property type="match status" value="1"/>
</dbReference>
<keyword evidence="10" id="KW-1133">Transmembrane helix</keyword>
<keyword evidence="5" id="KW-0547">Nucleotide-binding</keyword>
<dbReference type="Pfam" id="PF00512">
    <property type="entry name" value="HisKA"/>
    <property type="match status" value="1"/>
</dbReference>
<feature type="transmembrane region" description="Helical" evidence="10">
    <location>
        <begin position="155"/>
        <end position="178"/>
    </location>
</feature>
<dbReference type="PANTHER" id="PTHR42878:SF7">
    <property type="entry name" value="SENSOR HISTIDINE KINASE GLRK"/>
    <property type="match status" value="1"/>
</dbReference>
<feature type="transmembrane region" description="Helical" evidence="10">
    <location>
        <begin position="190"/>
        <end position="211"/>
    </location>
</feature>
<comment type="catalytic activity">
    <reaction evidence="1">
        <text>ATP + protein L-histidine = ADP + protein N-phospho-L-histidine.</text>
        <dbReference type="EC" id="2.7.13.3"/>
    </reaction>
</comment>
<accession>A0AAP2Z6F7</accession>
<keyword evidence="4" id="KW-0808">Transferase</keyword>
<feature type="transmembrane region" description="Helical" evidence="10">
    <location>
        <begin position="217"/>
        <end position="236"/>
    </location>
</feature>
<reference evidence="12 13" key="1">
    <citation type="submission" date="2022-09" db="EMBL/GenBank/DDBJ databases">
        <title>Enrichment on poylsaccharides allowed isolation of novel metabolic and taxonomic groups of Haloarchaea.</title>
        <authorList>
            <person name="Sorokin D.Y."/>
            <person name="Elcheninov A.G."/>
            <person name="Khizhniak T.V."/>
            <person name="Kolganova T.V."/>
            <person name="Kublanov I.V."/>
        </authorList>
    </citation>
    <scope>NUCLEOTIDE SEQUENCE [LARGE SCALE GENOMIC DNA]</scope>
    <source>
        <strain evidence="12 13">AArc-curdl1</strain>
    </source>
</reference>
<keyword evidence="7 12" id="KW-0067">ATP-binding</keyword>
<dbReference type="Gene3D" id="3.30.450.20">
    <property type="entry name" value="PAS domain"/>
    <property type="match status" value="1"/>
</dbReference>
<comment type="caution">
    <text evidence="12">The sequence shown here is derived from an EMBL/GenBank/DDBJ whole genome shotgun (WGS) entry which is preliminary data.</text>
</comment>
<dbReference type="GO" id="GO:0000156">
    <property type="term" value="F:phosphorelay response regulator activity"/>
    <property type="evidence" value="ECO:0007669"/>
    <property type="project" value="TreeGrafter"/>
</dbReference>
<dbReference type="InterPro" id="IPR036890">
    <property type="entry name" value="HATPase_C_sf"/>
</dbReference>
<keyword evidence="13" id="KW-1185">Reference proteome</keyword>
<gene>
    <name evidence="12" type="ORF">OB919_03295</name>
</gene>
<feature type="compositionally biased region" description="Basic and acidic residues" evidence="9">
    <location>
        <begin position="643"/>
        <end position="662"/>
    </location>
</feature>
<dbReference type="EMBL" id="JAOPJZ010000002">
    <property type="protein sequence ID" value="MCU4751013.1"/>
    <property type="molecule type" value="Genomic_DNA"/>
</dbReference>
<name>A0AAP2Z6F7_9EURY</name>
<dbReference type="InterPro" id="IPR003594">
    <property type="entry name" value="HATPase_dom"/>
</dbReference>
<dbReference type="SUPFAM" id="SSF55785">
    <property type="entry name" value="PYP-like sensor domain (PAS domain)"/>
    <property type="match status" value="1"/>
</dbReference>
<dbReference type="RefSeq" id="WP_342806370.1">
    <property type="nucleotide sequence ID" value="NZ_JAOPJZ010000002.1"/>
</dbReference>
<dbReference type="PANTHER" id="PTHR42878">
    <property type="entry name" value="TWO-COMPONENT HISTIDINE KINASE"/>
    <property type="match status" value="1"/>
</dbReference>
<keyword evidence="10" id="KW-0812">Transmembrane</keyword>
<feature type="transmembrane region" description="Helical" evidence="10">
    <location>
        <begin position="44"/>
        <end position="64"/>
    </location>
</feature>
<dbReference type="SUPFAM" id="SSF47384">
    <property type="entry name" value="Homodimeric domain of signal transducing histidine kinase"/>
    <property type="match status" value="1"/>
</dbReference>
<evidence type="ECO:0000256" key="5">
    <source>
        <dbReference type="ARBA" id="ARBA00022741"/>
    </source>
</evidence>
<dbReference type="Proteomes" id="UP001321047">
    <property type="component" value="Unassembled WGS sequence"/>
</dbReference>
<keyword evidence="10" id="KW-0472">Membrane</keyword>
<evidence type="ECO:0000256" key="4">
    <source>
        <dbReference type="ARBA" id="ARBA00022679"/>
    </source>
</evidence>
<protein>
    <recommendedName>
        <fullName evidence="2">histidine kinase</fullName>
        <ecNumber evidence="2">2.7.13.3</ecNumber>
    </recommendedName>
</protein>
<evidence type="ECO:0000256" key="10">
    <source>
        <dbReference type="SAM" id="Phobius"/>
    </source>
</evidence>
<feature type="transmembrane region" description="Helical" evidence="10">
    <location>
        <begin position="12"/>
        <end position="32"/>
    </location>
</feature>
<evidence type="ECO:0000256" key="6">
    <source>
        <dbReference type="ARBA" id="ARBA00022777"/>
    </source>
</evidence>
<feature type="transmembrane region" description="Helical" evidence="10">
    <location>
        <begin position="107"/>
        <end position="130"/>
    </location>
</feature>
<dbReference type="AlphaFoldDB" id="A0AAP2Z6F7"/>
<dbReference type="PROSITE" id="PS50109">
    <property type="entry name" value="HIS_KIN"/>
    <property type="match status" value="1"/>
</dbReference>
<evidence type="ECO:0000313" key="12">
    <source>
        <dbReference type="EMBL" id="MCU4751013.1"/>
    </source>
</evidence>
<dbReference type="Pfam" id="PF16927">
    <property type="entry name" value="HisKA_7TM"/>
    <property type="match status" value="1"/>
</dbReference>
<evidence type="ECO:0000313" key="13">
    <source>
        <dbReference type="Proteomes" id="UP001321047"/>
    </source>
</evidence>
<dbReference type="InterPro" id="IPR036097">
    <property type="entry name" value="HisK_dim/P_sf"/>
</dbReference>
<keyword evidence="8" id="KW-0902">Two-component regulatory system</keyword>
<dbReference type="GO" id="GO:0030295">
    <property type="term" value="F:protein kinase activator activity"/>
    <property type="evidence" value="ECO:0007669"/>
    <property type="project" value="TreeGrafter"/>
</dbReference>
<dbReference type="InterPro" id="IPR035965">
    <property type="entry name" value="PAS-like_dom_sf"/>
</dbReference>
<dbReference type="GO" id="GO:0007234">
    <property type="term" value="P:osmosensory signaling via phosphorelay pathway"/>
    <property type="evidence" value="ECO:0007669"/>
    <property type="project" value="TreeGrafter"/>
</dbReference>
<dbReference type="GO" id="GO:0005524">
    <property type="term" value="F:ATP binding"/>
    <property type="evidence" value="ECO:0007669"/>
    <property type="project" value="UniProtKB-KW"/>
</dbReference>
<evidence type="ECO:0000256" key="8">
    <source>
        <dbReference type="ARBA" id="ARBA00023012"/>
    </source>
</evidence>
<keyword evidence="6" id="KW-0418">Kinase</keyword>
<feature type="compositionally biased region" description="Low complexity" evidence="9">
    <location>
        <begin position="623"/>
        <end position="634"/>
    </location>
</feature>
<dbReference type="InterPro" id="IPR005467">
    <property type="entry name" value="His_kinase_dom"/>
</dbReference>
<dbReference type="PRINTS" id="PR00344">
    <property type="entry name" value="BCTRLSENSOR"/>
</dbReference>
<keyword evidence="3" id="KW-0597">Phosphoprotein</keyword>
<dbReference type="InterPro" id="IPR004358">
    <property type="entry name" value="Sig_transdc_His_kin-like_C"/>
</dbReference>
<dbReference type="EC" id="2.7.13.3" evidence="2"/>
<sequence>MEPWAVWEWQYTPYTLVLLGGGAMMAAISVFAWRNRDVTGASSFAVLAGATALWSAAYALQIAAATPELTAFWANVNHIGVAMVPVAWVYFALQFTARERWITHRSILALSVVPVVYVGLVWTNGFHFLVRDPIDLQPVADGTLLVSQHGFGPAFWFHAAYGYGLMLVGFLLLAHLLLWSPRVYRRQVAILLFGALLAVLTNVAFHLGLGPAPYVDLTPFSFVVSGVIFFVAIYRYRLFDLTPIARPLVLDTLHEGIIVVNMDRRIVDSNRSADRLLDIDSRLVIGHRFERLPMAQHTFVDDDSDIDPLTSQSVGTIADETTRETDNTIDPETTTLGSQSFPIKGVMILQDGDEHRYLEVTSRVVADVGGKALGWSLTFRDVTETRRLQAEIEATLEQLRRSNDELDSFASVVSHDLREPLRTTERYLSMLEGTHDSALDEDGADLLEVAHRNTRHAQAMIDDLLTYSRTDGGNHSFDAIDCETLLEELCTTLQFEIEDRDATVDVGTLPTVYGVEHLLRRLFQNLLTNALEYAGDEPPEITVRGEYTDDGVRITVSDTGVGIDPAHANHVFELFNRGDRTDTDGGTGMGLAICQKIAAVHDGSISLESTPAMGTTFTVDLPSESSAETAGASTRNPYAAQESRLEEEKALEDHTDADHEADSETGDSEVAPDNSIGQ</sequence>
<dbReference type="SMART" id="SM00388">
    <property type="entry name" value="HisKA"/>
    <property type="match status" value="1"/>
</dbReference>
<feature type="region of interest" description="Disordered" evidence="9">
    <location>
        <begin position="616"/>
        <end position="678"/>
    </location>
</feature>
<dbReference type="Pfam" id="PF02518">
    <property type="entry name" value="HATPase_c"/>
    <property type="match status" value="1"/>
</dbReference>
<evidence type="ECO:0000256" key="7">
    <source>
        <dbReference type="ARBA" id="ARBA00022840"/>
    </source>
</evidence>